<dbReference type="AlphaFoldDB" id="A0A0F9HZR4"/>
<name>A0A0F9HZR4_9ZZZZ</name>
<protein>
    <submittedName>
        <fullName evidence="1">Uncharacterized protein</fullName>
    </submittedName>
</protein>
<gene>
    <name evidence="1" type="ORF">LCGC14_1937670</name>
</gene>
<evidence type="ECO:0000313" key="1">
    <source>
        <dbReference type="EMBL" id="KKL87145.1"/>
    </source>
</evidence>
<accession>A0A0F9HZR4</accession>
<sequence>MTETEKYIAEMEDLILDNYCKDEYDIPENEMDAKEIVSKIIADTKKACKREADKHRMAKCLQLTDEQLSISKKP</sequence>
<reference evidence="1" key="1">
    <citation type="journal article" date="2015" name="Nature">
        <title>Complex archaea that bridge the gap between prokaryotes and eukaryotes.</title>
        <authorList>
            <person name="Spang A."/>
            <person name="Saw J.H."/>
            <person name="Jorgensen S.L."/>
            <person name="Zaremba-Niedzwiedzka K."/>
            <person name="Martijn J."/>
            <person name="Lind A.E."/>
            <person name="van Eijk R."/>
            <person name="Schleper C."/>
            <person name="Guy L."/>
            <person name="Ettema T.J."/>
        </authorList>
    </citation>
    <scope>NUCLEOTIDE SEQUENCE</scope>
</reference>
<proteinExistence type="predicted"/>
<comment type="caution">
    <text evidence="1">The sequence shown here is derived from an EMBL/GenBank/DDBJ whole genome shotgun (WGS) entry which is preliminary data.</text>
</comment>
<dbReference type="EMBL" id="LAZR01020918">
    <property type="protein sequence ID" value="KKL87145.1"/>
    <property type="molecule type" value="Genomic_DNA"/>
</dbReference>
<organism evidence="1">
    <name type="scientific">marine sediment metagenome</name>
    <dbReference type="NCBI Taxonomy" id="412755"/>
    <lineage>
        <taxon>unclassified sequences</taxon>
        <taxon>metagenomes</taxon>
        <taxon>ecological metagenomes</taxon>
    </lineage>
</organism>